<evidence type="ECO:0000313" key="1">
    <source>
        <dbReference type="EMBL" id="MCF0265326.1"/>
    </source>
</evidence>
<dbReference type="EMBL" id="JAHWXT010000004">
    <property type="protein sequence ID" value="MCF0265326.1"/>
    <property type="molecule type" value="Genomic_DNA"/>
</dbReference>
<evidence type="ECO:0000313" key="2">
    <source>
        <dbReference type="Proteomes" id="UP000887320"/>
    </source>
</evidence>
<name>A0A8X8GRP0_ACIGI</name>
<dbReference type="Proteomes" id="UP000887320">
    <property type="component" value="Unassembled WGS sequence"/>
</dbReference>
<dbReference type="SUPFAM" id="SSF55144">
    <property type="entry name" value="LigT-like"/>
    <property type="match status" value="1"/>
</dbReference>
<dbReference type="InterPro" id="IPR009097">
    <property type="entry name" value="Cyclic_Pdiesterase"/>
</dbReference>
<proteinExistence type="predicted"/>
<keyword evidence="1" id="KW-0436">Ligase</keyword>
<accession>A0A8X8GRP0</accession>
<dbReference type="RefSeq" id="WP_234623555.1">
    <property type="nucleotide sequence ID" value="NZ_JAHWXT010000004.1"/>
</dbReference>
<organism evidence="1 2">
    <name type="scientific">Acinetobacter guillouiae</name>
    <name type="common">Acinetobacter genomosp. 11</name>
    <dbReference type="NCBI Taxonomy" id="106649"/>
    <lineage>
        <taxon>Bacteria</taxon>
        <taxon>Pseudomonadati</taxon>
        <taxon>Pseudomonadota</taxon>
        <taxon>Gammaproteobacteria</taxon>
        <taxon>Moraxellales</taxon>
        <taxon>Moraxellaceae</taxon>
        <taxon>Acinetobacter</taxon>
    </lineage>
</organism>
<dbReference type="Pfam" id="PF13563">
    <property type="entry name" value="2_5_RNA_ligase2"/>
    <property type="match status" value="1"/>
</dbReference>
<dbReference type="AlphaFoldDB" id="A0A8X8GRP0"/>
<dbReference type="GO" id="GO:0016874">
    <property type="term" value="F:ligase activity"/>
    <property type="evidence" value="ECO:0007669"/>
    <property type="project" value="UniProtKB-KW"/>
</dbReference>
<sequence>MFLGSQSLTTPTETHDYPEWHKGRKHYALWYIEIHHPELLAYLSDLTEKFSNYLLHPNTRQFHITLYICGFLTEGKIQFDDDFIQSKFQQQLKTLTQNQLNSFKLTTGKINSFSSALFIEIQDHENSLSNIRQLLSYPSQEIAALDYCPHITLGLYSAEFKAQQIFKAIEKIDQKSFEISIEQLNFGIYQAQVLQGPLATLHQLILNPKKTDGSWESNLCCN</sequence>
<gene>
    <name evidence="1" type="ORF">KW868_12780</name>
</gene>
<dbReference type="Gene3D" id="3.90.1140.10">
    <property type="entry name" value="Cyclic phosphodiesterase"/>
    <property type="match status" value="1"/>
</dbReference>
<reference evidence="1" key="1">
    <citation type="submission" date="2021-07" db="EMBL/GenBank/DDBJ databases">
        <authorList>
            <person name="Fernandez M."/>
            <person name="Pereira P."/>
            <person name="Torres Tejerizo G.A."/>
            <person name="Gonzalez P."/>
            <person name="Agostini E."/>
        </authorList>
    </citation>
    <scope>NUCLEOTIDE SEQUENCE</scope>
    <source>
        <strain evidence="1">SFC 500-1A</strain>
    </source>
</reference>
<comment type="caution">
    <text evidence="1">The sequence shown here is derived from an EMBL/GenBank/DDBJ whole genome shotgun (WGS) entry which is preliminary data.</text>
</comment>
<protein>
    <submittedName>
        <fullName evidence="1">2'-5' RNA ligase family protein</fullName>
    </submittedName>
</protein>